<feature type="transmembrane region" description="Helical" evidence="12">
    <location>
        <begin position="623"/>
        <end position="646"/>
    </location>
</feature>
<feature type="signal peptide" evidence="13">
    <location>
        <begin position="1"/>
        <end position="19"/>
    </location>
</feature>
<name>A0A8J2JU72_9HEXA</name>
<dbReference type="GO" id="GO:0015276">
    <property type="term" value="F:ligand-gated monoatomic ion channel activity"/>
    <property type="evidence" value="ECO:0007669"/>
    <property type="project" value="InterPro"/>
</dbReference>
<dbReference type="SMART" id="SM00918">
    <property type="entry name" value="Lig_chan-Glu_bd"/>
    <property type="match status" value="1"/>
</dbReference>
<evidence type="ECO:0000256" key="3">
    <source>
        <dbReference type="ARBA" id="ARBA00022475"/>
    </source>
</evidence>
<keyword evidence="5 12" id="KW-1133">Transmembrane helix</keyword>
<evidence type="ECO:0000256" key="7">
    <source>
        <dbReference type="ARBA" id="ARBA00023136"/>
    </source>
</evidence>
<keyword evidence="7 12" id="KW-0472">Membrane</keyword>
<accession>A0A8J2JU72</accession>
<dbReference type="PANTHER" id="PTHR42643">
    <property type="entry name" value="IONOTROPIC RECEPTOR 20A-RELATED"/>
    <property type="match status" value="1"/>
</dbReference>
<keyword evidence="10" id="KW-1071">Ligand-gated ion channel</keyword>
<keyword evidence="6" id="KW-0406">Ion transport</keyword>
<keyword evidence="16" id="KW-1185">Reference proteome</keyword>
<dbReference type="PANTHER" id="PTHR42643:SF24">
    <property type="entry name" value="IONOTROPIC RECEPTOR 60A"/>
    <property type="match status" value="1"/>
</dbReference>
<keyword evidence="2" id="KW-0813">Transport</keyword>
<keyword evidence="3" id="KW-1003">Cell membrane</keyword>
<keyword evidence="4 12" id="KW-0812">Transmembrane</keyword>
<evidence type="ECO:0000256" key="13">
    <source>
        <dbReference type="SAM" id="SignalP"/>
    </source>
</evidence>
<dbReference type="AlphaFoldDB" id="A0A8J2JU72"/>
<evidence type="ECO:0000256" key="2">
    <source>
        <dbReference type="ARBA" id="ARBA00022448"/>
    </source>
</evidence>
<protein>
    <recommendedName>
        <fullName evidence="14">Ionotropic glutamate receptor L-glutamate and glycine-binding domain-containing protein</fullName>
    </recommendedName>
</protein>
<evidence type="ECO:0000256" key="5">
    <source>
        <dbReference type="ARBA" id="ARBA00022989"/>
    </source>
</evidence>
<evidence type="ECO:0000256" key="12">
    <source>
        <dbReference type="SAM" id="Phobius"/>
    </source>
</evidence>
<keyword evidence="13" id="KW-0732">Signal</keyword>
<reference evidence="15" key="1">
    <citation type="submission" date="2021-06" db="EMBL/GenBank/DDBJ databases">
        <authorList>
            <person name="Hodson N. C."/>
            <person name="Mongue J. A."/>
            <person name="Jaron S. K."/>
        </authorList>
    </citation>
    <scope>NUCLEOTIDE SEQUENCE</scope>
</reference>
<feature type="chain" id="PRO_5035163657" description="Ionotropic glutamate receptor L-glutamate and glycine-binding domain-containing protein" evidence="13">
    <location>
        <begin position="20"/>
        <end position="653"/>
    </location>
</feature>
<evidence type="ECO:0000313" key="16">
    <source>
        <dbReference type="Proteomes" id="UP000708208"/>
    </source>
</evidence>
<evidence type="ECO:0000256" key="8">
    <source>
        <dbReference type="ARBA" id="ARBA00023170"/>
    </source>
</evidence>
<comment type="caution">
    <text evidence="15">The sequence shown here is derived from an EMBL/GenBank/DDBJ whole genome shotgun (WGS) entry which is preliminary data.</text>
</comment>
<sequence>MKAEILTIFVISFPLLVQSNPALHRGAIPSHIKFFTRLFLPQVYQSHLTLISESEYCLQRLPQFHPNFKLRAPVSIVIIPRSPNFRNYTTAYHFTHIHAQKAIKNKEAQLQSPFYSAILDQVVFLTFQDLIEPILFDLRNKLHWNPHAHYFIFPQCTRTRKSKFDYRESKSIFETLYKYDIYKAVLVLEGSFARYYPNNPPTSQIIVVPMRTASSWEKIFPRPCRHLPNKFKVGTFNYPPFSFMDDFNRWKGIEIIILNTMRERMNFSYEIVPVDESIGWGERDGCSGNWTGLMSLITNREVDFGFGAFYPLGDRLGLVERTSLYDLEELCWAVPQKYPGAHDWLSLVHPFSIQVWAILGITCLGAWVIMVLMDSLSTSRRRQVDAWVHLVGVFLYQRYPSGTKIPGVFWVIWSFLGLCLLCMYQGQLISNITFPEKTYPINTVQELEETDIEVFGEGEYKSLLQHTSLHDRFIDSDLTNQILHRIVMKQDAALLADRKHSMYLTTSTYKMVGGFPPVHISSECITFYQLGYVFPINSKYTSEFDKYMQRLFEGGLPKVWLRTLLRRSIYDTNFHLDDDDDGADIKVIKHETGRKKKLEGTTENHESDTADIISLKIIHFREAFLVLMTGHCIAVGVFLGEIFLGATPIHELT</sequence>
<evidence type="ECO:0000256" key="4">
    <source>
        <dbReference type="ARBA" id="ARBA00022692"/>
    </source>
</evidence>
<evidence type="ECO:0000313" key="15">
    <source>
        <dbReference type="EMBL" id="CAG7700785.1"/>
    </source>
</evidence>
<evidence type="ECO:0000256" key="6">
    <source>
        <dbReference type="ARBA" id="ARBA00023065"/>
    </source>
</evidence>
<dbReference type="OrthoDB" id="8182981at2759"/>
<feature type="transmembrane region" description="Helical" evidence="12">
    <location>
        <begin position="353"/>
        <end position="372"/>
    </location>
</feature>
<keyword evidence="9" id="KW-0325">Glycoprotein</keyword>
<evidence type="ECO:0000256" key="10">
    <source>
        <dbReference type="ARBA" id="ARBA00023286"/>
    </source>
</evidence>
<feature type="domain" description="Ionotropic glutamate receptor L-glutamate and glycine-binding" evidence="14">
    <location>
        <begin position="240"/>
        <end position="299"/>
    </location>
</feature>
<dbReference type="GO" id="GO:0005886">
    <property type="term" value="C:plasma membrane"/>
    <property type="evidence" value="ECO:0007669"/>
    <property type="project" value="UniProtKB-SubCell"/>
</dbReference>
<dbReference type="EMBL" id="CAJVCH010026639">
    <property type="protein sequence ID" value="CAG7700785.1"/>
    <property type="molecule type" value="Genomic_DNA"/>
</dbReference>
<keyword evidence="8" id="KW-0675">Receptor</keyword>
<evidence type="ECO:0000259" key="14">
    <source>
        <dbReference type="SMART" id="SM00918"/>
    </source>
</evidence>
<dbReference type="InterPro" id="IPR019594">
    <property type="entry name" value="Glu/Gly-bd"/>
</dbReference>
<gene>
    <name evidence="15" type="ORF">AFUS01_LOCUS4285</name>
</gene>
<feature type="transmembrane region" description="Helical" evidence="12">
    <location>
        <begin position="405"/>
        <end position="424"/>
    </location>
</feature>
<dbReference type="InterPro" id="IPR052192">
    <property type="entry name" value="Insect_Ionotropic_Sensory_Rcpt"/>
</dbReference>
<proteinExistence type="predicted"/>
<evidence type="ECO:0000256" key="11">
    <source>
        <dbReference type="ARBA" id="ARBA00023303"/>
    </source>
</evidence>
<evidence type="ECO:0000256" key="9">
    <source>
        <dbReference type="ARBA" id="ARBA00023180"/>
    </source>
</evidence>
<dbReference type="Proteomes" id="UP000708208">
    <property type="component" value="Unassembled WGS sequence"/>
</dbReference>
<evidence type="ECO:0000256" key="1">
    <source>
        <dbReference type="ARBA" id="ARBA00004651"/>
    </source>
</evidence>
<keyword evidence="11" id="KW-0407">Ion channel</keyword>
<comment type="subcellular location">
    <subcellularLocation>
        <location evidence="1">Cell membrane</location>
        <topology evidence="1">Multi-pass membrane protein</topology>
    </subcellularLocation>
</comment>
<organism evidence="15 16">
    <name type="scientific">Allacma fusca</name>
    <dbReference type="NCBI Taxonomy" id="39272"/>
    <lineage>
        <taxon>Eukaryota</taxon>
        <taxon>Metazoa</taxon>
        <taxon>Ecdysozoa</taxon>
        <taxon>Arthropoda</taxon>
        <taxon>Hexapoda</taxon>
        <taxon>Collembola</taxon>
        <taxon>Symphypleona</taxon>
        <taxon>Sminthuridae</taxon>
        <taxon>Allacma</taxon>
    </lineage>
</organism>